<reference evidence="2 4" key="1">
    <citation type="submission" date="2015-09" db="EMBL/GenBank/DDBJ databases">
        <authorList>
            <consortium name="Pathogen Informatics"/>
        </authorList>
    </citation>
    <scope>NUCLEOTIDE SEQUENCE [LARGE SCALE GENOMIC DNA]</scope>
    <source>
        <strain evidence="2 4">2789STDY5834911</strain>
    </source>
</reference>
<dbReference type="Proteomes" id="UP000095712">
    <property type="component" value="Unassembled WGS sequence"/>
</dbReference>
<keyword evidence="1" id="KW-0472">Membrane</keyword>
<dbReference type="AlphaFoldDB" id="A0A174U3K8"/>
<gene>
    <name evidence="2" type="ORF">ERS852523_04143</name>
    <name evidence="3" type="ORF">GT712_18075</name>
</gene>
<evidence type="ECO:0000313" key="5">
    <source>
        <dbReference type="Proteomes" id="UP000477156"/>
    </source>
</evidence>
<dbReference type="RefSeq" id="WP_025580849.1">
    <property type="nucleotide sequence ID" value="NZ_AP031426.1"/>
</dbReference>
<feature type="transmembrane region" description="Helical" evidence="1">
    <location>
        <begin position="21"/>
        <end position="40"/>
    </location>
</feature>
<evidence type="ECO:0000313" key="3">
    <source>
        <dbReference type="EMBL" id="MZS90902.1"/>
    </source>
</evidence>
<evidence type="ECO:0000256" key="1">
    <source>
        <dbReference type="SAM" id="Phobius"/>
    </source>
</evidence>
<reference evidence="3 5" key="2">
    <citation type="journal article" date="2019" name="Nat. Med.">
        <title>A library of human gut bacterial isolates paired with longitudinal multiomics data enables mechanistic microbiome research.</title>
        <authorList>
            <person name="Poyet M."/>
            <person name="Groussin M."/>
            <person name="Gibbons S.M."/>
            <person name="Avila-Pacheco J."/>
            <person name="Jiang X."/>
            <person name="Kearney S.M."/>
            <person name="Perrotta A.R."/>
            <person name="Berdy B."/>
            <person name="Zhao S."/>
            <person name="Lieberman T.D."/>
            <person name="Swanson P.K."/>
            <person name="Smith M."/>
            <person name="Roesemann S."/>
            <person name="Alexander J.E."/>
            <person name="Rich S.A."/>
            <person name="Livny J."/>
            <person name="Vlamakis H."/>
            <person name="Clish C."/>
            <person name="Bullock K."/>
            <person name="Deik A."/>
            <person name="Scott J."/>
            <person name="Pierce K.A."/>
            <person name="Xavier R.J."/>
            <person name="Alm E.J."/>
        </authorList>
    </citation>
    <scope>NUCLEOTIDE SEQUENCE [LARGE SCALE GENOMIC DNA]</scope>
    <source>
        <strain evidence="3 5">BIOML-A12</strain>
    </source>
</reference>
<keyword evidence="1" id="KW-1133">Transmembrane helix</keyword>
<feature type="transmembrane region" description="Helical" evidence="1">
    <location>
        <begin position="183"/>
        <end position="202"/>
    </location>
</feature>
<organism evidence="2 4">
    <name type="scientific">Blautia wexlerae</name>
    <dbReference type="NCBI Taxonomy" id="418240"/>
    <lineage>
        <taxon>Bacteria</taxon>
        <taxon>Bacillati</taxon>
        <taxon>Bacillota</taxon>
        <taxon>Clostridia</taxon>
        <taxon>Lachnospirales</taxon>
        <taxon>Lachnospiraceae</taxon>
        <taxon>Blautia</taxon>
    </lineage>
</organism>
<protein>
    <submittedName>
        <fullName evidence="3">ABC transporter permease</fullName>
    </submittedName>
    <submittedName>
        <fullName evidence="2">ABC-type transport system involved in multi-copper enzyme maturation, permease component</fullName>
    </submittedName>
</protein>
<evidence type="ECO:0000313" key="4">
    <source>
        <dbReference type="Proteomes" id="UP000095712"/>
    </source>
</evidence>
<feature type="transmembrane region" description="Helical" evidence="1">
    <location>
        <begin position="104"/>
        <end position="134"/>
    </location>
</feature>
<evidence type="ECO:0000313" key="2">
    <source>
        <dbReference type="EMBL" id="CUQ14708.1"/>
    </source>
</evidence>
<dbReference type="EMBL" id="CZAW01000085">
    <property type="protein sequence ID" value="CUQ14708.1"/>
    <property type="molecule type" value="Genomic_DNA"/>
</dbReference>
<feature type="transmembrane region" description="Helical" evidence="1">
    <location>
        <begin position="60"/>
        <end position="83"/>
    </location>
</feature>
<name>A0A174U3K8_9FIRM</name>
<dbReference type="GeneID" id="75078501"/>
<dbReference type="Proteomes" id="UP000477156">
    <property type="component" value="Unassembled WGS sequence"/>
</dbReference>
<feature type="transmembrane region" description="Helical" evidence="1">
    <location>
        <begin position="154"/>
        <end position="176"/>
    </location>
</feature>
<sequence>MLKLIRLEWKKNNVGKYIRNVVIVSALICLFIFALCYLGIANDPDTGVPDAAPGNSAISSSIELFTSMAFLVFTSVMLSTYIVSAYKNKTMSLMFSYPIKRQKILISQMLAVWIFNFVALVLTKLLIYGCILLGSQFMVSSFPLDYNMASMGFYIQLLLKSVVIVTMSFIALFIGMAMKSSKATIVSSFLLIFLTQANVGDFSLADNAILPVVLMVLSLIFAFLSIYNVETKDLT</sequence>
<accession>A0A174U3K8</accession>
<dbReference type="OrthoDB" id="9784784at2"/>
<dbReference type="EMBL" id="WWVF01000056">
    <property type="protein sequence ID" value="MZS90902.1"/>
    <property type="molecule type" value="Genomic_DNA"/>
</dbReference>
<proteinExistence type="predicted"/>
<feature type="transmembrane region" description="Helical" evidence="1">
    <location>
        <begin position="208"/>
        <end position="229"/>
    </location>
</feature>
<keyword evidence="1" id="KW-0812">Transmembrane</keyword>